<dbReference type="RefSeq" id="WP_238020247.1">
    <property type="nucleotide sequence ID" value="NZ_JAIFZM010000009.1"/>
</dbReference>
<dbReference type="Proteomes" id="UP001199631">
    <property type="component" value="Unassembled WGS sequence"/>
</dbReference>
<accession>A0AAW5B939</accession>
<reference evidence="2 3" key="1">
    <citation type="journal article" date="2022" name="Evol. Bioinform. Online">
        <title>Draft Genome Sequence of Oceanobacillus jordanicus Strain GSFE11, a Halotolerant Plant Growth-Promoting Bacterial Endophyte Isolated From the Jordan Valley.</title>
        <authorList>
            <person name="Alhindi T."/>
            <person name="Albdaiwi R."/>
        </authorList>
    </citation>
    <scope>NUCLEOTIDE SEQUENCE [LARGE SCALE GENOMIC DNA]</scope>
    <source>
        <strain evidence="2 3">GSFE11</strain>
    </source>
</reference>
<keyword evidence="1" id="KW-1133">Transmembrane helix</keyword>
<dbReference type="Pfam" id="PF11667">
    <property type="entry name" value="DUF3267"/>
    <property type="match status" value="1"/>
</dbReference>
<evidence type="ECO:0000313" key="2">
    <source>
        <dbReference type="EMBL" id="MCG3419792.1"/>
    </source>
</evidence>
<dbReference type="EMBL" id="JAIFZM010000009">
    <property type="protein sequence ID" value="MCG3419792.1"/>
    <property type="molecule type" value="Genomic_DNA"/>
</dbReference>
<organism evidence="2 3">
    <name type="scientific">Oceanobacillus jordanicus</name>
    <dbReference type="NCBI Taxonomy" id="2867266"/>
    <lineage>
        <taxon>Bacteria</taxon>
        <taxon>Bacillati</taxon>
        <taxon>Bacillota</taxon>
        <taxon>Bacilli</taxon>
        <taxon>Bacillales</taxon>
        <taxon>Bacillaceae</taxon>
        <taxon>Oceanobacillus</taxon>
    </lineage>
</organism>
<feature type="transmembrane region" description="Helical" evidence="1">
    <location>
        <begin position="21"/>
        <end position="41"/>
    </location>
</feature>
<gene>
    <name evidence="2" type="ORF">K3T81_11570</name>
</gene>
<proteinExistence type="predicted"/>
<dbReference type="InterPro" id="IPR021683">
    <property type="entry name" value="DUF3267"/>
</dbReference>
<keyword evidence="1" id="KW-0812">Transmembrane</keyword>
<keyword evidence="1" id="KW-0472">Membrane</keyword>
<comment type="caution">
    <text evidence="2">The sequence shown here is derived from an EMBL/GenBank/DDBJ whole genome shotgun (WGS) entry which is preliminary data.</text>
</comment>
<keyword evidence="3" id="KW-1185">Reference proteome</keyword>
<feature type="transmembrane region" description="Helical" evidence="1">
    <location>
        <begin position="53"/>
        <end position="70"/>
    </location>
</feature>
<evidence type="ECO:0000313" key="3">
    <source>
        <dbReference type="Proteomes" id="UP001199631"/>
    </source>
</evidence>
<evidence type="ECO:0000256" key="1">
    <source>
        <dbReference type="SAM" id="Phobius"/>
    </source>
</evidence>
<dbReference type="AlphaFoldDB" id="A0AAW5B939"/>
<name>A0AAW5B939_9BACI</name>
<sequence length="183" mass="20628">MYSNYEKSKSLNWEEIKIPRIINTITIGLIVIGTLIVQYLVPLHELFDLIKQTPLLILAFLLTTFVYIVLHELIHGILMRCYSGISPQYGFSGPFIFAKSEAIFTKSAYIIITLAPMIVLGVICSLLFFITSGAGIWFALYVWVLNLYTSRGDLQAVILLKGLPSTYSIKDDGDSVHILKQTY</sequence>
<feature type="transmembrane region" description="Helical" evidence="1">
    <location>
        <begin position="136"/>
        <end position="160"/>
    </location>
</feature>
<protein>
    <submittedName>
        <fullName evidence="2">DUF3267 domain-containing protein</fullName>
    </submittedName>
</protein>
<feature type="transmembrane region" description="Helical" evidence="1">
    <location>
        <begin position="108"/>
        <end position="130"/>
    </location>
</feature>